<accession>A0A9J6G564</accession>
<dbReference type="GO" id="GO:0033387">
    <property type="term" value="P:putrescine biosynthetic process from arginine, via ornithine"/>
    <property type="evidence" value="ECO:0007669"/>
    <property type="project" value="TreeGrafter"/>
</dbReference>
<reference evidence="16 17" key="1">
    <citation type="journal article" date="2020" name="Cell">
        <title>Large-Scale Comparative Analyses of Tick Genomes Elucidate Their Genetic Diversity and Vector Capacities.</title>
        <authorList>
            <consortium name="Tick Genome and Microbiome Consortium (TIGMIC)"/>
            <person name="Jia N."/>
            <person name="Wang J."/>
            <person name="Shi W."/>
            <person name="Du L."/>
            <person name="Sun Y."/>
            <person name="Zhan W."/>
            <person name="Jiang J.F."/>
            <person name="Wang Q."/>
            <person name="Zhang B."/>
            <person name="Ji P."/>
            <person name="Bell-Sakyi L."/>
            <person name="Cui X.M."/>
            <person name="Yuan T.T."/>
            <person name="Jiang B.G."/>
            <person name="Yang W.F."/>
            <person name="Lam T.T."/>
            <person name="Chang Q.C."/>
            <person name="Ding S.J."/>
            <person name="Wang X.J."/>
            <person name="Zhu J.G."/>
            <person name="Ruan X.D."/>
            <person name="Zhao L."/>
            <person name="Wei J.T."/>
            <person name="Ye R.Z."/>
            <person name="Que T.C."/>
            <person name="Du C.H."/>
            <person name="Zhou Y.H."/>
            <person name="Cheng J.X."/>
            <person name="Dai P.F."/>
            <person name="Guo W.B."/>
            <person name="Han X.H."/>
            <person name="Huang E.J."/>
            <person name="Li L.F."/>
            <person name="Wei W."/>
            <person name="Gao Y.C."/>
            <person name="Liu J.Z."/>
            <person name="Shao H.Z."/>
            <person name="Wang X."/>
            <person name="Wang C.C."/>
            <person name="Yang T.C."/>
            <person name="Huo Q.B."/>
            <person name="Li W."/>
            <person name="Chen H.Y."/>
            <person name="Chen S.E."/>
            <person name="Zhou L.G."/>
            <person name="Ni X.B."/>
            <person name="Tian J.H."/>
            <person name="Sheng Y."/>
            <person name="Liu T."/>
            <person name="Pan Y.S."/>
            <person name="Xia L.Y."/>
            <person name="Li J."/>
            <person name="Zhao F."/>
            <person name="Cao W.C."/>
        </authorList>
    </citation>
    <scope>NUCLEOTIDE SEQUENCE [LARGE SCALE GENOMIC DNA]</scope>
    <source>
        <strain evidence="16">HaeL-2018</strain>
    </source>
</reference>
<dbReference type="PANTHER" id="PTHR11482">
    <property type="entry name" value="ARGININE/DIAMINOPIMELATE/ORNITHINE DECARBOXYLASE"/>
    <property type="match status" value="1"/>
</dbReference>
<name>A0A9J6G564_HAELO</name>
<dbReference type="OMA" id="HYIAPHE"/>
<evidence type="ECO:0000259" key="14">
    <source>
        <dbReference type="Pfam" id="PF00278"/>
    </source>
</evidence>
<dbReference type="Gene3D" id="3.20.20.10">
    <property type="entry name" value="Alanine racemase"/>
    <property type="match status" value="1"/>
</dbReference>
<dbReference type="GO" id="GO:0005737">
    <property type="term" value="C:cytoplasm"/>
    <property type="evidence" value="ECO:0007669"/>
    <property type="project" value="TreeGrafter"/>
</dbReference>
<feature type="compositionally biased region" description="Polar residues" evidence="13">
    <location>
        <begin position="436"/>
        <end position="446"/>
    </location>
</feature>
<evidence type="ECO:0000256" key="4">
    <source>
        <dbReference type="ARBA" id="ARBA00023115"/>
    </source>
</evidence>
<comment type="cofactor">
    <cofactor evidence="1 11">
        <name>pyridoxal 5'-phosphate</name>
        <dbReference type="ChEBI" id="CHEBI:597326"/>
    </cofactor>
</comment>
<keyword evidence="3 11" id="KW-0663">Pyridoxal phosphate</keyword>
<gene>
    <name evidence="16" type="ORF">HPB48_020398</name>
</gene>
<dbReference type="PANTHER" id="PTHR11482:SF6">
    <property type="entry name" value="ORNITHINE DECARBOXYLASE 1-RELATED"/>
    <property type="match status" value="1"/>
</dbReference>
<comment type="pathway">
    <text evidence="6">Amine and polyamine biosynthesis; putrescine biosynthesis via L-ornithine pathway; putrescine from L-ornithine: step 1/1.</text>
</comment>
<dbReference type="Pfam" id="PF02784">
    <property type="entry name" value="Orn_Arg_deC_N"/>
    <property type="match status" value="1"/>
</dbReference>
<dbReference type="InterPro" id="IPR002433">
    <property type="entry name" value="Orn_de-COase"/>
</dbReference>
<organism evidence="16 17">
    <name type="scientific">Haemaphysalis longicornis</name>
    <name type="common">Bush tick</name>
    <dbReference type="NCBI Taxonomy" id="44386"/>
    <lineage>
        <taxon>Eukaryota</taxon>
        <taxon>Metazoa</taxon>
        <taxon>Ecdysozoa</taxon>
        <taxon>Arthropoda</taxon>
        <taxon>Chelicerata</taxon>
        <taxon>Arachnida</taxon>
        <taxon>Acari</taxon>
        <taxon>Parasitiformes</taxon>
        <taxon>Ixodida</taxon>
        <taxon>Ixodoidea</taxon>
        <taxon>Ixodidae</taxon>
        <taxon>Haemaphysalinae</taxon>
        <taxon>Haemaphysalis</taxon>
    </lineage>
</organism>
<keyword evidence="17" id="KW-1185">Reference proteome</keyword>
<comment type="similarity">
    <text evidence="2 12">Belongs to the Orn/Lys/Arg decarboxylase class-II family.</text>
</comment>
<dbReference type="Proteomes" id="UP000821853">
    <property type="component" value="Chromosome 3"/>
</dbReference>
<dbReference type="InterPro" id="IPR000183">
    <property type="entry name" value="Orn/DAP/Arg_de-COase"/>
</dbReference>
<evidence type="ECO:0000256" key="3">
    <source>
        <dbReference type="ARBA" id="ARBA00022898"/>
    </source>
</evidence>
<dbReference type="VEuPathDB" id="VectorBase:HLOH_058907"/>
<dbReference type="EC" id="4.1.1.17" evidence="7"/>
<comment type="subunit">
    <text evidence="9">Homodimer. Only the dimer is catalytically active, as the active sites are constructed of residues from both monomers.</text>
</comment>
<evidence type="ECO:0000256" key="13">
    <source>
        <dbReference type="SAM" id="MobiDB-lite"/>
    </source>
</evidence>
<feature type="active site" description="Proton donor" evidence="11">
    <location>
        <position position="358"/>
    </location>
</feature>
<evidence type="ECO:0000256" key="1">
    <source>
        <dbReference type="ARBA" id="ARBA00001933"/>
    </source>
</evidence>
<evidence type="ECO:0000313" key="16">
    <source>
        <dbReference type="EMBL" id="KAH9370405.1"/>
    </source>
</evidence>
<evidence type="ECO:0000256" key="11">
    <source>
        <dbReference type="PIRSR" id="PIRSR600183-50"/>
    </source>
</evidence>
<dbReference type="OrthoDB" id="5034579at2759"/>
<dbReference type="InterPro" id="IPR022643">
    <property type="entry name" value="De-COase2_C"/>
</dbReference>
<evidence type="ECO:0000259" key="15">
    <source>
        <dbReference type="Pfam" id="PF02784"/>
    </source>
</evidence>
<evidence type="ECO:0000256" key="5">
    <source>
        <dbReference type="ARBA" id="ARBA00023239"/>
    </source>
</evidence>
<dbReference type="InterPro" id="IPR029066">
    <property type="entry name" value="PLP-binding_barrel"/>
</dbReference>
<dbReference type="PRINTS" id="PR01179">
    <property type="entry name" value="ODADCRBXLASE"/>
</dbReference>
<comment type="caution">
    <text evidence="16">The sequence shown here is derived from an EMBL/GenBank/DDBJ whole genome shotgun (WGS) entry which is preliminary data.</text>
</comment>
<dbReference type="SUPFAM" id="SSF50621">
    <property type="entry name" value="Alanine racemase C-terminal domain-like"/>
    <property type="match status" value="1"/>
</dbReference>
<dbReference type="Gene3D" id="2.40.37.10">
    <property type="entry name" value="Lyase, Ornithine Decarboxylase, Chain A, domain 1"/>
    <property type="match status" value="1"/>
</dbReference>
<feature type="modified residue" description="N6-(pyridoxal phosphate)lysine" evidence="11">
    <location>
        <position position="75"/>
    </location>
</feature>
<dbReference type="PROSITE" id="PS00878">
    <property type="entry name" value="ODR_DC_2_1"/>
    <property type="match status" value="1"/>
</dbReference>
<evidence type="ECO:0000256" key="8">
    <source>
        <dbReference type="ARBA" id="ARBA00037173"/>
    </source>
</evidence>
<dbReference type="InterPro" id="IPR009006">
    <property type="entry name" value="Ala_racemase/Decarboxylase_C"/>
</dbReference>
<evidence type="ECO:0000256" key="10">
    <source>
        <dbReference type="ARBA" id="ARBA00049127"/>
    </source>
</evidence>
<feature type="domain" description="Orn/DAP/Arg decarboxylase 2 N-terminal" evidence="15">
    <location>
        <begin position="52"/>
        <end position="284"/>
    </location>
</feature>
<sequence>MNGSHPGKQTSSCHKLENISTILFPANLFPSVNDFTISQQAGDDAFYVCDVRDIVEKVYLWREALPRVTPYYAIKSCRDPVVLNVLNSLGVNFDCSNKLEIAAVLDIGVSPNRIVYANTVKSSSHLQFAREHSVNLMTFDSAEELAKIKNKDVKLLLRIEADETGSQHSFNSKFGCSFNEARRLLHLASDIGCNVVGVSFHVGCAYQSPEIFARTFDRARAVFDTAANLGNHMSVLDIGGGFPGGLRNRDKFQKVCDSIRIATDRHFPTSSGVELIAEPGQYFVTSAYALVTRVVGKRRREILVDGANQVHQDVFINETKDNCISRNLYEYVDVKTWPLEEPMERPRDVLTTIWGATCNPADCIESRRLHFDVRVDEWLLMDNLGAYSLSRASGFNGFPFPVVHYIAPAEAAAFVLGVLDRSPLRSGYGQPETRRAANSSGETQEQMRGRHPFLRVHI</sequence>
<protein>
    <recommendedName>
        <fullName evidence="7">ornithine decarboxylase</fullName>
        <ecNumber evidence="7">4.1.1.17</ecNumber>
    </recommendedName>
</protein>
<feature type="domain" description="Orn/DAP/Arg decarboxylase 2 C-terminal" evidence="14">
    <location>
        <begin position="46"/>
        <end position="385"/>
    </location>
</feature>
<proteinExistence type="inferred from homology"/>
<comment type="catalytic activity">
    <reaction evidence="10">
        <text>L-ornithine + H(+) = putrescine + CO2</text>
        <dbReference type="Rhea" id="RHEA:22964"/>
        <dbReference type="ChEBI" id="CHEBI:15378"/>
        <dbReference type="ChEBI" id="CHEBI:16526"/>
        <dbReference type="ChEBI" id="CHEBI:46911"/>
        <dbReference type="ChEBI" id="CHEBI:326268"/>
        <dbReference type="EC" id="4.1.1.17"/>
    </reaction>
</comment>
<dbReference type="CDD" id="cd00622">
    <property type="entry name" value="PLPDE_III_ODC"/>
    <property type="match status" value="1"/>
</dbReference>
<keyword evidence="4" id="KW-0620">Polyamine biosynthesis</keyword>
<dbReference type="PRINTS" id="PR01182">
    <property type="entry name" value="ORNDCRBXLASE"/>
</dbReference>
<evidence type="ECO:0000313" key="17">
    <source>
        <dbReference type="Proteomes" id="UP000821853"/>
    </source>
</evidence>
<feature type="compositionally biased region" description="Basic residues" evidence="13">
    <location>
        <begin position="449"/>
        <end position="458"/>
    </location>
</feature>
<dbReference type="FunFam" id="3.20.20.10:FF:000005">
    <property type="entry name" value="Ornithine decarboxylase"/>
    <property type="match status" value="1"/>
</dbReference>
<evidence type="ECO:0000256" key="7">
    <source>
        <dbReference type="ARBA" id="ARBA00034138"/>
    </source>
</evidence>
<evidence type="ECO:0000256" key="2">
    <source>
        <dbReference type="ARBA" id="ARBA00008872"/>
    </source>
</evidence>
<evidence type="ECO:0000256" key="12">
    <source>
        <dbReference type="RuleBase" id="RU003737"/>
    </source>
</evidence>
<evidence type="ECO:0000256" key="6">
    <source>
        <dbReference type="ARBA" id="ARBA00034115"/>
    </source>
</evidence>
<dbReference type="EMBL" id="JABSTR010000005">
    <property type="protein sequence ID" value="KAH9370405.1"/>
    <property type="molecule type" value="Genomic_DNA"/>
</dbReference>
<dbReference type="InterPro" id="IPR022644">
    <property type="entry name" value="De-COase2_N"/>
</dbReference>
<dbReference type="AlphaFoldDB" id="A0A9J6G564"/>
<dbReference type="SUPFAM" id="SSF51419">
    <property type="entry name" value="PLP-binding barrel"/>
    <property type="match status" value="1"/>
</dbReference>
<evidence type="ECO:0000256" key="9">
    <source>
        <dbReference type="ARBA" id="ARBA00046672"/>
    </source>
</evidence>
<keyword evidence="5" id="KW-0456">Lyase</keyword>
<comment type="function">
    <text evidence="8">Catalyzes the first and rate-limiting step of polyamine biosynthesis that converts ornithine into putrescine, which is the precursor for the polyamines, spermidine and spermine. Polyamines are essential for cell proliferation and are implicated in cellular processes, ranging from DNA replication to apoptosis.</text>
</comment>
<dbReference type="Pfam" id="PF00278">
    <property type="entry name" value="Orn_DAP_Arg_deC"/>
    <property type="match status" value="1"/>
</dbReference>
<feature type="region of interest" description="Disordered" evidence="13">
    <location>
        <begin position="427"/>
        <end position="458"/>
    </location>
</feature>
<dbReference type="GO" id="GO:0004586">
    <property type="term" value="F:ornithine decarboxylase activity"/>
    <property type="evidence" value="ECO:0007669"/>
    <property type="project" value="UniProtKB-EC"/>
</dbReference>
<dbReference type="InterPro" id="IPR022653">
    <property type="entry name" value="De-COase2_pyr-phos_BS"/>
</dbReference>